<dbReference type="EMBL" id="AP019308">
    <property type="protein sequence ID" value="BBH23026.1"/>
    <property type="molecule type" value="Genomic_DNA"/>
</dbReference>
<sequence length="56" mass="6407">MIVYKDHLAFIMKQKMEASKKPHPHADVVLHGGGELGLTVEPYSIRHVVFMFTSFH</sequence>
<organism evidence="1 2">
    <name type="scientific">Paenibacillus baekrokdamisoli</name>
    <dbReference type="NCBI Taxonomy" id="1712516"/>
    <lineage>
        <taxon>Bacteria</taxon>
        <taxon>Bacillati</taxon>
        <taxon>Bacillota</taxon>
        <taxon>Bacilli</taxon>
        <taxon>Bacillales</taxon>
        <taxon>Paenibacillaceae</taxon>
        <taxon>Paenibacillus</taxon>
    </lineage>
</organism>
<dbReference type="Proteomes" id="UP000275368">
    <property type="component" value="Chromosome"/>
</dbReference>
<protein>
    <submittedName>
        <fullName evidence="1">Uncharacterized protein</fullName>
    </submittedName>
</protein>
<dbReference type="AlphaFoldDB" id="A0A3G9IWX6"/>
<gene>
    <name evidence="1" type="ORF">Back11_43710</name>
</gene>
<dbReference type="RefSeq" id="WP_164522927.1">
    <property type="nucleotide sequence ID" value="NZ_AP019308.1"/>
</dbReference>
<dbReference type="KEGG" id="pbk:Back11_43710"/>
<reference evidence="1 2" key="1">
    <citation type="submission" date="2018-11" db="EMBL/GenBank/DDBJ databases">
        <title>Complete genome sequence of Paenibacillus baekrokdamisoli strain KCTC 33723.</title>
        <authorList>
            <person name="Kang S.W."/>
            <person name="Lee K.C."/>
            <person name="Kim K.K."/>
            <person name="Kim J.S."/>
            <person name="Kim D.S."/>
            <person name="Ko S.H."/>
            <person name="Yang S.H."/>
            <person name="Lee J.S."/>
        </authorList>
    </citation>
    <scope>NUCLEOTIDE SEQUENCE [LARGE SCALE GENOMIC DNA]</scope>
    <source>
        <strain evidence="1 2">KCTC 33723</strain>
    </source>
</reference>
<evidence type="ECO:0000313" key="2">
    <source>
        <dbReference type="Proteomes" id="UP000275368"/>
    </source>
</evidence>
<name>A0A3G9IWX6_9BACL</name>
<evidence type="ECO:0000313" key="1">
    <source>
        <dbReference type="EMBL" id="BBH23026.1"/>
    </source>
</evidence>
<accession>A0A3G9IWX6</accession>
<keyword evidence="2" id="KW-1185">Reference proteome</keyword>
<proteinExistence type="predicted"/>